<protein>
    <submittedName>
        <fullName evidence="1">Uncharacterized protein</fullName>
    </submittedName>
</protein>
<sequence>MGVVLFCCCWRAWYMMGLLILLLDTLPGHVLGLSCFLLWCGLYGNLTSCSYLRRRQ</sequence>
<accession>A0ACB7P8Y1</accession>
<evidence type="ECO:0000313" key="2">
    <source>
        <dbReference type="Proteomes" id="UP000724584"/>
    </source>
</evidence>
<dbReference type="EMBL" id="JAGIZQ010000004">
    <property type="protein sequence ID" value="KAH6632671.1"/>
    <property type="molecule type" value="Genomic_DNA"/>
</dbReference>
<proteinExistence type="predicted"/>
<comment type="caution">
    <text evidence="1">The sequence shown here is derived from an EMBL/GenBank/DDBJ whole genome shotgun (WGS) entry which is preliminary data.</text>
</comment>
<organism evidence="1 2">
    <name type="scientific">Chaetomium tenue</name>
    <dbReference type="NCBI Taxonomy" id="1854479"/>
    <lineage>
        <taxon>Eukaryota</taxon>
        <taxon>Fungi</taxon>
        <taxon>Dikarya</taxon>
        <taxon>Ascomycota</taxon>
        <taxon>Pezizomycotina</taxon>
        <taxon>Sordariomycetes</taxon>
        <taxon>Sordariomycetidae</taxon>
        <taxon>Sordariales</taxon>
        <taxon>Chaetomiaceae</taxon>
        <taxon>Chaetomium</taxon>
    </lineage>
</organism>
<name>A0ACB7P8Y1_9PEZI</name>
<dbReference type="Proteomes" id="UP000724584">
    <property type="component" value="Unassembled WGS sequence"/>
</dbReference>
<gene>
    <name evidence="1" type="ORF">F5144DRAFT_574881</name>
</gene>
<evidence type="ECO:0000313" key="1">
    <source>
        <dbReference type="EMBL" id="KAH6632671.1"/>
    </source>
</evidence>
<keyword evidence="2" id="KW-1185">Reference proteome</keyword>
<reference evidence="1 2" key="1">
    <citation type="journal article" date="2021" name="Nat. Commun.">
        <title>Genetic determinants of endophytism in the Arabidopsis root mycobiome.</title>
        <authorList>
            <person name="Mesny F."/>
            <person name="Miyauchi S."/>
            <person name="Thiergart T."/>
            <person name="Pickel B."/>
            <person name="Atanasova L."/>
            <person name="Karlsson M."/>
            <person name="Huettel B."/>
            <person name="Barry K.W."/>
            <person name="Haridas S."/>
            <person name="Chen C."/>
            <person name="Bauer D."/>
            <person name="Andreopoulos W."/>
            <person name="Pangilinan J."/>
            <person name="LaButti K."/>
            <person name="Riley R."/>
            <person name="Lipzen A."/>
            <person name="Clum A."/>
            <person name="Drula E."/>
            <person name="Henrissat B."/>
            <person name="Kohler A."/>
            <person name="Grigoriev I.V."/>
            <person name="Martin F.M."/>
            <person name="Hacquard S."/>
        </authorList>
    </citation>
    <scope>NUCLEOTIDE SEQUENCE [LARGE SCALE GENOMIC DNA]</scope>
    <source>
        <strain evidence="1 2">MPI-SDFR-AT-0079</strain>
    </source>
</reference>